<keyword evidence="2" id="KW-1185">Reference proteome</keyword>
<evidence type="ECO:0000313" key="1">
    <source>
        <dbReference type="EMBL" id="OMP09672.1"/>
    </source>
</evidence>
<dbReference type="Proteomes" id="UP000187203">
    <property type="component" value="Unassembled WGS sequence"/>
</dbReference>
<proteinExistence type="predicted"/>
<evidence type="ECO:0000313" key="2">
    <source>
        <dbReference type="Proteomes" id="UP000187203"/>
    </source>
</evidence>
<reference evidence="2" key="1">
    <citation type="submission" date="2013-09" db="EMBL/GenBank/DDBJ databases">
        <title>Corchorus olitorius genome sequencing.</title>
        <authorList>
            <person name="Alam M."/>
            <person name="Haque M.S."/>
            <person name="Islam M.S."/>
            <person name="Emdad E.M."/>
            <person name="Islam M.M."/>
            <person name="Ahmed B."/>
            <person name="Halim A."/>
            <person name="Hossen Q.M.M."/>
            <person name="Hossain M.Z."/>
            <person name="Ahmed R."/>
            <person name="Khan M.M."/>
            <person name="Islam R."/>
            <person name="Rashid M.M."/>
            <person name="Khan S.A."/>
            <person name="Rahman M.S."/>
            <person name="Alam M."/>
            <person name="Yahiya A.S."/>
            <person name="Khan M.S."/>
            <person name="Azam M.S."/>
            <person name="Haque T."/>
            <person name="Lashkar M.Z.H."/>
            <person name="Akhand A.I."/>
            <person name="Morshed G."/>
            <person name="Roy S."/>
            <person name="Uddin K.S."/>
            <person name="Rabeya T."/>
            <person name="Hossain A.S."/>
            <person name="Chowdhury A."/>
            <person name="Snigdha A.R."/>
            <person name="Mortoza M.S."/>
            <person name="Matin S.A."/>
            <person name="Hoque S.M.E."/>
            <person name="Islam M.K."/>
            <person name="Roy D.K."/>
            <person name="Haider R."/>
            <person name="Moosa M.M."/>
            <person name="Elias S.M."/>
            <person name="Hasan A.M."/>
            <person name="Jahan S."/>
            <person name="Shafiuddin M."/>
            <person name="Mahmood N."/>
            <person name="Shommy N.S."/>
        </authorList>
    </citation>
    <scope>NUCLEOTIDE SEQUENCE [LARGE SCALE GENOMIC DNA]</scope>
    <source>
        <strain evidence="2">cv. O-4</strain>
    </source>
</reference>
<name>A0A1R3KRE7_9ROSI</name>
<dbReference type="AlphaFoldDB" id="A0A1R3KRE7"/>
<protein>
    <submittedName>
        <fullName evidence="1">Uncharacterized protein</fullName>
    </submittedName>
</protein>
<dbReference type="EMBL" id="AWUE01012277">
    <property type="protein sequence ID" value="OMP09672.1"/>
    <property type="molecule type" value="Genomic_DNA"/>
</dbReference>
<gene>
    <name evidence="1" type="ORF">COLO4_05241</name>
</gene>
<sequence length="102" mass="11973">MHKPRLVIDMIRKIGFDVLPIFRDCRYCTVSELSLKQIAVQQTFMCLKVKPILPSSQHQNKKCVDGDIARSREQEMCPQRDDFDVRQLTKCTKRLFPTPFSE</sequence>
<accession>A0A1R3KRE7</accession>
<comment type="caution">
    <text evidence="1">The sequence shown here is derived from an EMBL/GenBank/DDBJ whole genome shotgun (WGS) entry which is preliminary data.</text>
</comment>
<organism evidence="1 2">
    <name type="scientific">Corchorus olitorius</name>
    <dbReference type="NCBI Taxonomy" id="93759"/>
    <lineage>
        <taxon>Eukaryota</taxon>
        <taxon>Viridiplantae</taxon>
        <taxon>Streptophyta</taxon>
        <taxon>Embryophyta</taxon>
        <taxon>Tracheophyta</taxon>
        <taxon>Spermatophyta</taxon>
        <taxon>Magnoliopsida</taxon>
        <taxon>eudicotyledons</taxon>
        <taxon>Gunneridae</taxon>
        <taxon>Pentapetalae</taxon>
        <taxon>rosids</taxon>
        <taxon>malvids</taxon>
        <taxon>Malvales</taxon>
        <taxon>Malvaceae</taxon>
        <taxon>Grewioideae</taxon>
        <taxon>Apeibeae</taxon>
        <taxon>Corchorus</taxon>
    </lineage>
</organism>